<evidence type="ECO:0000256" key="1">
    <source>
        <dbReference type="SAM" id="MobiDB-lite"/>
    </source>
</evidence>
<dbReference type="HOGENOM" id="CLU_737897_0_0_1"/>
<dbReference type="eggNOG" id="ENOG502ST8E">
    <property type="taxonomic scope" value="Eukaryota"/>
</dbReference>
<dbReference type="AlphaFoldDB" id="S7ZBP5"/>
<dbReference type="InterPro" id="IPR038883">
    <property type="entry name" value="AN11006-like"/>
</dbReference>
<evidence type="ECO:0000313" key="2">
    <source>
        <dbReference type="EMBL" id="EPS26111.1"/>
    </source>
</evidence>
<keyword evidence="3" id="KW-1185">Reference proteome</keyword>
<dbReference type="PhylomeDB" id="S7ZBP5"/>
<dbReference type="PANTHER" id="PTHR42085:SF2">
    <property type="entry name" value="F-BOX DOMAIN-CONTAINING PROTEIN"/>
    <property type="match status" value="1"/>
</dbReference>
<sequence>MDPAELFGTGNLPDSEPSLPEIKQDASPLFTVLPAEVRNRIYTFSLEYSGVLPWSDTKASGASYDGDQSTSTSAPYRGNAFYFRPGYNQPKRILTSLLQTCQAIYNEASLLPPAVSEHTFWFYRGPPHVKDASSPLRYFAKMTPKQRAQVQHLHFFTQQFFLEDKIWSTVWNGIEIVRRDKDKAQEAGAADGSGYESKTTTSPTSPSPPTSSSSSPQFSTSDLSFSIAVPKARRTETIKISPRTLTITLRHTDWWFWENDQPLGIDPFRVGRTIFSRPPSPPAEMSPDSRPSFPMKRPWGEQFVTMPSLEELTIEFETVMRKRDQLDDIIQRALHWRFPLRHRPWKSEMIYLVPEPRSVQAYTWVGATESELKCQGTKRSALVPQFARVNHSPKMGEGTSVAAWEDRTVPERPVLRPYTIGDGPRSGLPEGTEEYYVVFVTWKCQAEDEEAATPAGET</sequence>
<dbReference type="PANTHER" id="PTHR42085">
    <property type="entry name" value="F-BOX DOMAIN-CONTAINING PROTEIN"/>
    <property type="match status" value="1"/>
</dbReference>
<reference evidence="2 3" key="1">
    <citation type="journal article" date="2013" name="PLoS ONE">
        <title>Genomic and secretomic analyses reveal unique features of the lignocellulolytic enzyme system of Penicillium decumbens.</title>
        <authorList>
            <person name="Liu G."/>
            <person name="Zhang L."/>
            <person name="Wei X."/>
            <person name="Zou G."/>
            <person name="Qin Y."/>
            <person name="Ma L."/>
            <person name="Li J."/>
            <person name="Zheng H."/>
            <person name="Wang S."/>
            <person name="Wang C."/>
            <person name="Xun L."/>
            <person name="Zhao G.-P."/>
            <person name="Zhou Z."/>
            <person name="Qu Y."/>
        </authorList>
    </citation>
    <scope>NUCLEOTIDE SEQUENCE [LARGE SCALE GENOMIC DNA]</scope>
    <source>
        <strain evidence="3">114-2 / CGMCC 5302</strain>
    </source>
</reference>
<dbReference type="Proteomes" id="UP000019376">
    <property type="component" value="Unassembled WGS sequence"/>
</dbReference>
<gene>
    <name evidence="2" type="ORF">PDE_01047</name>
</gene>
<proteinExistence type="predicted"/>
<dbReference type="STRING" id="933388.S7ZBP5"/>
<organism evidence="2 3">
    <name type="scientific">Penicillium oxalicum (strain 114-2 / CGMCC 5302)</name>
    <name type="common">Penicillium decumbens</name>
    <dbReference type="NCBI Taxonomy" id="933388"/>
    <lineage>
        <taxon>Eukaryota</taxon>
        <taxon>Fungi</taxon>
        <taxon>Dikarya</taxon>
        <taxon>Ascomycota</taxon>
        <taxon>Pezizomycotina</taxon>
        <taxon>Eurotiomycetes</taxon>
        <taxon>Eurotiomycetidae</taxon>
        <taxon>Eurotiales</taxon>
        <taxon>Aspergillaceae</taxon>
        <taxon>Penicillium</taxon>
    </lineage>
</organism>
<dbReference type="OrthoDB" id="288942at2759"/>
<feature type="region of interest" description="Disordered" evidence="1">
    <location>
        <begin position="182"/>
        <end position="221"/>
    </location>
</feature>
<evidence type="ECO:0000313" key="3">
    <source>
        <dbReference type="Proteomes" id="UP000019376"/>
    </source>
</evidence>
<feature type="region of interest" description="Disordered" evidence="1">
    <location>
        <begin position="1"/>
        <end position="20"/>
    </location>
</feature>
<name>S7ZBP5_PENO1</name>
<protein>
    <submittedName>
        <fullName evidence="2">Uncharacterized protein</fullName>
    </submittedName>
</protein>
<feature type="compositionally biased region" description="Low complexity" evidence="1">
    <location>
        <begin position="197"/>
        <end position="221"/>
    </location>
</feature>
<dbReference type="EMBL" id="KB644408">
    <property type="protein sequence ID" value="EPS26111.1"/>
    <property type="molecule type" value="Genomic_DNA"/>
</dbReference>
<accession>S7ZBP5</accession>